<evidence type="ECO:0000313" key="4">
    <source>
        <dbReference type="EMBL" id="WXG68706.1"/>
    </source>
</evidence>
<feature type="domain" description="Peroxisomal multifunctional enzyme type 2-like N-terminal" evidence="3">
    <location>
        <begin position="21"/>
        <end position="120"/>
    </location>
</feature>
<name>A0ABZ2PQL8_9NOCA</name>
<dbReference type="RefSeq" id="WP_338889086.1">
    <property type="nucleotide sequence ID" value="NZ_CP147846.1"/>
</dbReference>
<protein>
    <submittedName>
        <fullName evidence="4">MaoC/PaaZ C-terminal domain-containing protein</fullName>
    </submittedName>
</protein>
<feature type="domain" description="MaoC-like" evidence="2">
    <location>
        <begin position="150"/>
        <end position="252"/>
    </location>
</feature>
<gene>
    <name evidence="4" type="ORF">WDS16_26570</name>
</gene>
<dbReference type="Pfam" id="PF01575">
    <property type="entry name" value="MaoC_dehydratas"/>
    <property type="match status" value="1"/>
</dbReference>
<sequence>MSSGGAGQWLGRSLGSRTVSWNERDAMLFALAVGARPDQLDLVFERDLRVLPTFGLTLAQWAPDALGAAGAFDVGQALHGSQTLRVRSALPPSGELTLDARVTAVWDKGRAAIFDVTVDSDLFSATWSIFAPGQGGFGGDRGPRAAPPAATQPDEHVAVRLALNAALLYRLSGDRHHIHVDPAAAQAIGQPRPILHGLATLATAALALADLTGVHPCDLTELQGRFSSAVYPGETVDVSSWRGGGFRVDSTRGVAIDSGTAIFERSSIGL</sequence>
<proteinExistence type="inferred from homology"/>
<comment type="similarity">
    <text evidence="1">Belongs to the enoyl-CoA hydratase/isomerase family.</text>
</comment>
<dbReference type="PANTHER" id="PTHR13078">
    <property type="entry name" value="PEROXISOMAL MULTIFUNCTIONAL ENZYME TYPE 2-RELATED"/>
    <property type="match status" value="1"/>
</dbReference>
<dbReference type="InterPro" id="IPR029069">
    <property type="entry name" value="HotDog_dom_sf"/>
</dbReference>
<dbReference type="InterPro" id="IPR002539">
    <property type="entry name" value="MaoC-like_dom"/>
</dbReference>
<dbReference type="Proteomes" id="UP001432000">
    <property type="component" value="Chromosome"/>
</dbReference>
<dbReference type="Gene3D" id="3.10.129.10">
    <property type="entry name" value="Hotdog Thioesterase"/>
    <property type="match status" value="1"/>
</dbReference>
<keyword evidence="5" id="KW-1185">Reference proteome</keyword>
<accession>A0ABZ2PQL8</accession>
<dbReference type="EMBL" id="CP147846">
    <property type="protein sequence ID" value="WXG68706.1"/>
    <property type="molecule type" value="Genomic_DNA"/>
</dbReference>
<reference evidence="4 5" key="1">
    <citation type="submission" date="2024-03" db="EMBL/GenBank/DDBJ databases">
        <title>Natural products discovery in diverse microorganisms through a two-stage MS feature dereplication strategy.</title>
        <authorList>
            <person name="Zhang R."/>
        </authorList>
    </citation>
    <scope>NUCLEOTIDE SEQUENCE [LARGE SCALE GENOMIC DNA]</scope>
    <source>
        <strain evidence="4 5">18930</strain>
    </source>
</reference>
<organism evidence="4 5">
    <name type="scientific">Rhodococcus sovatensis</name>
    <dbReference type="NCBI Taxonomy" id="1805840"/>
    <lineage>
        <taxon>Bacteria</taxon>
        <taxon>Bacillati</taxon>
        <taxon>Actinomycetota</taxon>
        <taxon>Actinomycetes</taxon>
        <taxon>Mycobacteriales</taxon>
        <taxon>Nocardiaceae</taxon>
        <taxon>Rhodococcus</taxon>
    </lineage>
</organism>
<dbReference type="InterPro" id="IPR054357">
    <property type="entry name" value="MFE-2_N"/>
</dbReference>
<evidence type="ECO:0000259" key="2">
    <source>
        <dbReference type="Pfam" id="PF01575"/>
    </source>
</evidence>
<dbReference type="Pfam" id="PF22622">
    <property type="entry name" value="MFE-2_hydrat-2_N"/>
    <property type="match status" value="1"/>
</dbReference>
<evidence type="ECO:0000259" key="3">
    <source>
        <dbReference type="Pfam" id="PF22622"/>
    </source>
</evidence>
<evidence type="ECO:0000256" key="1">
    <source>
        <dbReference type="ARBA" id="ARBA00005254"/>
    </source>
</evidence>
<dbReference type="PANTHER" id="PTHR13078:SF56">
    <property type="entry name" value="PEROXISOMAL MULTIFUNCTIONAL ENZYME TYPE 2"/>
    <property type="match status" value="1"/>
</dbReference>
<evidence type="ECO:0000313" key="5">
    <source>
        <dbReference type="Proteomes" id="UP001432000"/>
    </source>
</evidence>
<dbReference type="SUPFAM" id="SSF54637">
    <property type="entry name" value="Thioesterase/thiol ester dehydrase-isomerase"/>
    <property type="match status" value="2"/>
</dbReference>